<feature type="transmembrane region" description="Helical" evidence="17">
    <location>
        <begin position="87"/>
        <end position="108"/>
    </location>
</feature>
<feature type="transmembrane region" description="Helical" evidence="17">
    <location>
        <begin position="47"/>
        <end position="66"/>
    </location>
</feature>
<comment type="catalytic activity">
    <reaction evidence="8">
        <text>13-octadecanoyloxy-octadecanoate + H2O = 13-hydroxy-octadecanoate + octadecanoate + H(+)</text>
        <dbReference type="Rhea" id="RHEA:52084"/>
        <dbReference type="ChEBI" id="CHEBI:15377"/>
        <dbReference type="ChEBI" id="CHEBI:15378"/>
        <dbReference type="ChEBI" id="CHEBI:25629"/>
        <dbReference type="ChEBI" id="CHEBI:136304"/>
        <dbReference type="ChEBI" id="CHEBI:136335"/>
    </reaction>
    <physiologicalReaction direction="left-to-right" evidence="8">
        <dbReference type="Rhea" id="RHEA:52085"/>
    </physiologicalReaction>
</comment>
<dbReference type="InParanoid" id="A0A2J7PDG0"/>
<evidence type="ECO:0000256" key="9">
    <source>
        <dbReference type="ARBA" id="ARBA00047863"/>
    </source>
</evidence>
<comment type="catalytic activity">
    <reaction evidence="11">
        <text>12-(9Z-octadecenoyloxy)-octadecanoate + H2O = 12-hydroxyoctadecanoate + (9Z)-octadecenoate + H(+)</text>
        <dbReference type="Rhea" id="RHEA:52060"/>
        <dbReference type="ChEBI" id="CHEBI:15377"/>
        <dbReference type="ChEBI" id="CHEBI:15378"/>
        <dbReference type="ChEBI" id="CHEBI:30823"/>
        <dbReference type="ChEBI" id="CHEBI:84201"/>
        <dbReference type="ChEBI" id="CHEBI:136302"/>
    </reaction>
    <physiologicalReaction direction="left-to-right" evidence="11">
        <dbReference type="Rhea" id="RHEA:52061"/>
    </physiologicalReaction>
</comment>
<evidence type="ECO:0000256" key="7">
    <source>
        <dbReference type="ARBA" id="ARBA00047368"/>
    </source>
</evidence>
<evidence type="ECO:0000256" key="17">
    <source>
        <dbReference type="SAM" id="Phobius"/>
    </source>
</evidence>
<comment type="catalytic activity">
    <reaction evidence="12">
        <text>9-(9Z-octadecenoyloxy)-octadecanoate + H2O = 9-hydroxy-octadecanoate + (9Z)-octadecenoate + H(+)</text>
        <dbReference type="Rhea" id="RHEA:52048"/>
        <dbReference type="ChEBI" id="CHEBI:15377"/>
        <dbReference type="ChEBI" id="CHEBI:15378"/>
        <dbReference type="ChEBI" id="CHEBI:30823"/>
        <dbReference type="ChEBI" id="CHEBI:136282"/>
        <dbReference type="ChEBI" id="CHEBI:136286"/>
    </reaction>
    <physiologicalReaction direction="left-to-right" evidence="12">
        <dbReference type="Rhea" id="RHEA:52049"/>
    </physiologicalReaction>
</comment>
<comment type="catalytic activity">
    <reaction evidence="15">
        <text>13-(9Z-hexadecenoyloxy)-octadecanoate + H2O = 13-hydroxy-octadecanoate + (9Z)-hexadecenoate + H(+)</text>
        <dbReference type="Rhea" id="RHEA:52076"/>
        <dbReference type="ChEBI" id="CHEBI:15377"/>
        <dbReference type="ChEBI" id="CHEBI:15378"/>
        <dbReference type="ChEBI" id="CHEBI:32372"/>
        <dbReference type="ChEBI" id="CHEBI:136304"/>
        <dbReference type="ChEBI" id="CHEBI:136315"/>
    </reaction>
    <physiologicalReaction direction="left-to-right" evidence="15">
        <dbReference type="Rhea" id="RHEA:52077"/>
    </physiologicalReaction>
</comment>
<evidence type="ECO:0000256" key="6">
    <source>
        <dbReference type="ARBA" id="ARBA00023136"/>
    </source>
</evidence>
<evidence type="ECO:0000256" key="12">
    <source>
        <dbReference type="ARBA" id="ARBA00048800"/>
    </source>
</evidence>
<evidence type="ECO:0000256" key="13">
    <source>
        <dbReference type="ARBA" id="ARBA00049221"/>
    </source>
</evidence>
<feature type="transmembrane region" description="Helical" evidence="17">
    <location>
        <begin position="7"/>
        <end position="27"/>
    </location>
</feature>
<keyword evidence="20" id="KW-1185">Reference proteome</keyword>
<name>A0A2J7PDG0_9NEOP</name>
<comment type="catalytic activity">
    <reaction evidence="9">
        <text>9-hexadecanoyloxy-octadecanoate + H2O = 9-hydroxy-octadecanoate + hexadecanoate + H(+)</text>
        <dbReference type="Rhea" id="RHEA:52052"/>
        <dbReference type="ChEBI" id="CHEBI:7896"/>
        <dbReference type="ChEBI" id="CHEBI:15377"/>
        <dbReference type="ChEBI" id="CHEBI:15378"/>
        <dbReference type="ChEBI" id="CHEBI:83670"/>
        <dbReference type="ChEBI" id="CHEBI:136286"/>
    </reaction>
    <physiologicalReaction direction="left-to-right" evidence="9">
        <dbReference type="Rhea" id="RHEA:52053"/>
    </physiologicalReaction>
</comment>
<evidence type="ECO:0000256" key="11">
    <source>
        <dbReference type="ARBA" id="ARBA00048701"/>
    </source>
</evidence>
<dbReference type="PANTHER" id="PTHR10989:SF16">
    <property type="entry name" value="AT02829P-RELATED"/>
    <property type="match status" value="1"/>
</dbReference>
<dbReference type="AlphaFoldDB" id="A0A2J7PDG0"/>
<comment type="catalytic activity">
    <reaction evidence="13">
        <text>9-octadecanoyloxy-octadecanoate + H2O = 9-hydroxy-octadecanoate + octadecanoate + H(+)</text>
        <dbReference type="Rhea" id="RHEA:52096"/>
        <dbReference type="ChEBI" id="CHEBI:15377"/>
        <dbReference type="ChEBI" id="CHEBI:15378"/>
        <dbReference type="ChEBI" id="CHEBI:25629"/>
        <dbReference type="ChEBI" id="CHEBI:136286"/>
        <dbReference type="ChEBI" id="CHEBI:136373"/>
    </reaction>
    <physiologicalReaction direction="left-to-right" evidence="13">
        <dbReference type="Rhea" id="RHEA:52097"/>
    </physiologicalReaction>
</comment>
<comment type="subcellular location">
    <subcellularLocation>
        <location evidence="2">Endomembrane system</location>
        <topology evidence="2">Multi-pass membrane protein</topology>
    </subcellularLocation>
</comment>
<evidence type="ECO:0000256" key="14">
    <source>
        <dbReference type="ARBA" id="ARBA00049296"/>
    </source>
</evidence>
<keyword evidence="5 17" id="KW-1133">Transmembrane helix</keyword>
<feature type="transmembrane region" description="Helical" evidence="17">
    <location>
        <begin position="128"/>
        <end position="146"/>
    </location>
</feature>
<feature type="transmembrane region" description="Helical" evidence="17">
    <location>
        <begin position="158"/>
        <end position="176"/>
    </location>
</feature>
<organism evidence="19 20">
    <name type="scientific">Cryptotermes secundus</name>
    <dbReference type="NCBI Taxonomy" id="105785"/>
    <lineage>
        <taxon>Eukaryota</taxon>
        <taxon>Metazoa</taxon>
        <taxon>Ecdysozoa</taxon>
        <taxon>Arthropoda</taxon>
        <taxon>Hexapoda</taxon>
        <taxon>Insecta</taxon>
        <taxon>Pterygota</taxon>
        <taxon>Neoptera</taxon>
        <taxon>Polyneoptera</taxon>
        <taxon>Dictyoptera</taxon>
        <taxon>Blattodea</taxon>
        <taxon>Blattoidea</taxon>
        <taxon>Termitoidae</taxon>
        <taxon>Kalotermitidae</taxon>
        <taxon>Cryptotermitinae</taxon>
        <taxon>Cryptotermes</taxon>
    </lineage>
</organism>
<dbReference type="InterPro" id="IPR006838">
    <property type="entry name" value="ADTRP_AIG1"/>
</dbReference>
<evidence type="ECO:0000313" key="19">
    <source>
        <dbReference type="EMBL" id="PNF14352.1"/>
    </source>
</evidence>
<reference evidence="19 20" key="1">
    <citation type="submission" date="2017-12" db="EMBL/GenBank/DDBJ databases">
        <title>Hemimetabolous genomes reveal molecular basis of termite eusociality.</title>
        <authorList>
            <person name="Harrison M.C."/>
            <person name="Jongepier E."/>
            <person name="Robertson H.M."/>
            <person name="Arning N."/>
            <person name="Bitard-Feildel T."/>
            <person name="Chao H."/>
            <person name="Childers C.P."/>
            <person name="Dinh H."/>
            <person name="Doddapaneni H."/>
            <person name="Dugan S."/>
            <person name="Gowin J."/>
            <person name="Greiner C."/>
            <person name="Han Y."/>
            <person name="Hu H."/>
            <person name="Hughes D.S.T."/>
            <person name="Huylmans A.-K."/>
            <person name="Kemena C."/>
            <person name="Kremer L.P.M."/>
            <person name="Lee S.L."/>
            <person name="Lopez-Ezquerra A."/>
            <person name="Mallet L."/>
            <person name="Monroy-Kuhn J.M."/>
            <person name="Moser A."/>
            <person name="Murali S.C."/>
            <person name="Muzny D.M."/>
            <person name="Otani S."/>
            <person name="Piulachs M.-D."/>
            <person name="Poelchau M."/>
            <person name="Qu J."/>
            <person name="Schaub F."/>
            <person name="Wada-Katsumata A."/>
            <person name="Worley K.C."/>
            <person name="Xie Q."/>
            <person name="Ylla G."/>
            <person name="Poulsen M."/>
            <person name="Gibbs R.A."/>
            <person name="Schal C."/>
            <person name="Richards S."/>
            <person name="Belles X."/>
            <person name="Korb J."/>
            <person name="Bornberg-Bauer E."/>
        </authorList>
    </citation>
    <scope>NUCLEOTIDE SEQUENCE [LARGE SCALE GENOMIC DNA]</scope>
    <source>
        <tissue evidence="19">Whole body</tissue>
    </source>
</reference>
<dbReference type="EMBL" id="NEVH01026389">
    <property type="protein sequence ID" value="PNF14352.1"/>
    <property type="molecule type" value="Genomic_DNA"/>
</dbReference>
<comment type="catalytic activity">
    <reaction evidence="1">
        <text>9-(9Z-hexadecenoyloxy)-octadecanoate + H2O = (9Z)-hexadecenoate + 9-hydroxy-octadecanoate + H(+)</text>
        <dbReference type="Rhea" id="RHEA:52068"/>
        <dbReference type="ChEBI" id="CHEBI:15377"/>
        <dbReference type="ChEBI" id="CHEBI:15378"/>
        <dbReference type="ChEBI" id="CHEBI:32372"/>
        <dbReference type="ChEBI" id="CHEBI:136286"/>
        <dbReference type="ChEBI" id="CHEBI:136309"/>
    </reaction>
    <physiologicalReaction direction="left-to-right" evidence="1">
        <dbReference type="Rhea" id="RHEA:52069"/>
    </physiologicalReaction>
</comment>
<proteinExistence type="inferred from homology"/>
<evidence type="ECO:0000256" key="10">
    <source>
        <dbReference type="ARBA" id="ARBA00048680"/>
    </source>
</evidence>
<evidence type="ECO:0000256" key="18">
    <source>
        <dbReference type="SAM" id="SignalP"/>
    </source>
</evidence>
<feature type="chain" id="PRO_5014410424" evidence="18">
    <location>
        <begin position="18"/>
        <end position="236"/>
    </location>
</feature>
<comment type="similarity">
    <text evidence="3">Belongs to the AIG1 family.</text>
</comment>
<evidence type="ECO:0000256" key="16">
    <source>
        <dbReference type="ARBA" id="ARBA00049428"/>
    </source>
</evidence>
<dbReference type="PANTHER" id="PTHR10989">
    <property type="entry name" value="ANDROGEN-INDUCED PROTEIN 1-RELATED"/>
    <property type="match status" value="1"/>
</dbReference>
<comment type="catalytic activity">
    <reaction evidence="14">
        <text>13-(9Z-octadecenoyloxy)-octadecanoate + H2O = 13-hydroxy-octadecanoate + (9Z)-octadecenoate + H(+)</text>
        <dbReference type="Rhea" id="RHEA:52064"/>
        <dbReference type="ChEBI" id="CHEBI:15377"/>
        <dbReference type="ChEBI" id="CHEBI:15378"/>
        <dbReference type="ChEBI" id="CHEBI:30823"/>
        <dbReference type="ChEBI" id="CHEBI:136303"/>
        <dbReference type="ChEBI" id="CHEBI:136304"/>
    </reaction>
    <physiologicalReaction direction="left-to-right" evidence="14">
        <dbReference type="Rhea" id="RHEA:52065"/>
    </physiologicalReaction>
</comment>
<evidence type="ECO:0000256" key="4">
    <source>
        <dbReference type="ARBA" id="ARBA00022692"/>
    </source>
</evidence>
<feature type="transmembrane region" description="Helical" evidence="17">
    <location>
        <begin position="196"/>
        <end position="214"/>
    </location>
</feature>
<dbReference type="Pfam" id="PF04750">
    <property type="entry name" value="Far-17a_AIG1"/>
    <property type="match status" value="1"/>
</dbReference>
<keyword evidence="6 17" id="KW-0472">Membrane</keyword>
<dbReference type="GO" id="GO:0016020">
    <property type="term" value="C:membrane"/>
    <property type="evidence" value="ECO:0007669"/>
    <property type="project" value="InterPro"/>
</dbReference>
<evidence type="ECO:0000256" key="1">
    <source>
        <dbReference type="ARBA" id="ARBA00000923"/>
    </source>
</evidence>
<comment type="catalytic activity">
    <reaction evidence="10">
        <text>12-octadecanoyloxy-octadecanoate + H2O = 12-hydroxyoctadecanoate + octadecanoate + H(+)</text>
        <dbReference type="Rhea" id="RHEA:52080"/>
        <dbReference type="ChEBI" id="CHEBI:15377"/>
        <dbReference type="ChEBI" id="CHEBI:15378"/>
        <dbReference type="ChEBI" id="CHEBI:25629"/>
        <dbReference type="ChEBI" id="CHEBI:84201"/>
        <dbReference type="ChEBI" id="CHEBI:136330"/>
    </reaction>
    <physiologicalReaction direction="left-to-right" evidence="10">
        <dbReference type="Rhea" id="RHEA:52081"/>
    </physiologicalReaction>
</comment>
<evidence type="ECO:0000256" key="3">
    <source>
        <dbReference type="ARBA" id="ARBA00009300"/>
    </source>
</evidence>
<keyword evidence="4 17" id="KW-0812">Transmembrane</keyword>
<dbReference type="OrthoDB" id="8185599at2759"/>
<evidence type="ECO:0000256" key="5">
    <source>
        <dbReference type="ARBA" id="ARBA00022989"/>
    </source>
</evidence>
<gene>
    <name evidence="19" type="primary">ADTRP_0</name>
    <name evidence="19" type="ORF">B7P43_G05573</name>
</gene>
<evidence type="ECO:0000256" key="2">
    <source>
        <dbReference type="ARBA" id="ARBA00004127"/>
    </source>
</evidence>
<comment type="catalytic activity">
    <reaction evidence="16">
        <text>12-(9Z-hexadecenoyloxy)-octadecanoate + H2O = 12-hydroxyoctadecanoate + (9Z)-hexadecenoate + H(+)</text>
        <dbReference type="Rhea" id="RHEA:52072"/>
        <dbReference type="ChEBI" id="CHEBI:15377"/>
        <dbReference type="ChEBI" id="CHEBI:15378"/>
        <dbReference type="ChEBI" id="CHEBI:32372"/>
        <dbReference type="ChEBI" id="CHEBI:84201"/>
        <dbReference type="ChEBI" id="CHEBI:136312"/>
    </reaction>
    <physiologicalReaction direction="left-to-right" evidence="16">
        <dbReference type="Rhea" id="RHEA:52073"/>
    </physiologicalReaction>
</comment>
<accession>A0A2J7PDG0</accession>
<evidence type="ECO:0000313" key="20">
    <source>
        <dbReference type="Proteomes" id="UP000235965"/>
    </source>
</evidence>
<protein>
    <submittedName>
        <fullName evidence="19">Androgen-dependent TFPI-regulating protein</fullName>
    </submittedName>
</protein>
<evidence type="ECO:0000256" key="8">
    <source>
        <dbReference type="ARBA" id="ARBA00047427"/>
    </source>
</evidence>
<feature type="signal peptide" evidence="18">
    <location>
        <begin position="1"/>
        <end position="17"/>
    </location>
</feature>
<dbReference type="GO" id="GO:0012505">
    <property type="term" value="C:endomembrane system"/>
    <property type="evidence" value="ECO:0007669"/>
    <property type="project" value="UniProtKB-SubCell"/>
</dbReference>
<comment type="catalytic activity">
    <reaction evidence="7">
        <text>12-hexadecanoyloxy-octadecanoate + H2O = 12-hydroxyoctadecanoate + hexadecanoate + H(+)</text>
        <dbReference type="Rhea" id="RHEA:52056"/>
        <dbReference type="ChEBI" id="CHEBI:7896"/>
        <dbReference type="ChEBI" id="CHEBI:15377"/>
        <dbReference type="ChEBI" id="CHEBI:15378"/>
        <dbReference type="ChEBI" id="CHEBI:83677"/>
        <dbReference type="ChEBI" id="CHEBI:84201"/>
    </reaction>
    <physiologicalReaction direction="left-to-right" evidence="7">
        <dbReference type="Rhea" id="RHEA:52057"/>
    </physiologicalReaction>
</comment>
<dbReference type="Proteomes" id="UP000235965">
    <property type="component" value="Unassembled WGS sequence"/>
</dbReference>
<sequence>MRLEAFHLLATLHHIYAIVHLLSVNYAGATDSFVLAMRDLGLRYLTTWNLIMQSTYFGACTGEYVLRAMARDRSSQFLKTWQELRETTFQALIFPMGLVVFSVFWTLYKYDRSLVYPEIVDEYVAPHVNHMMHTNVGVVVGLEILLRPHYYCNRNRHLAMLRFFSCTYLTCYFYTYWSQGIWLYPLYQHLSWTQRIVTSILITFIVPSACYLLGEVIANALWGKRTYVVNGEEKRS</sequence>
<comment type="caution">
    <text evidence="19">The sequence shown here is derived from an EMBL/GenBank/DDBJ whole genome shotgun (WGS) entry which is preliminary data.</text>
</comment>
<keyword evidence="18" id="KW-0732">Signal</keyword>
<evidence type="ECO:0000256" key="15">
    <source>
        <dbReference type="ARBA" id="ARBA00049322"/>
    </source>
</evidence>